<evidence type="ECO:0000313" key="4">
    <source>
        <dbReference type="Proteomes" id="UP000585474"/>
    </source>
</evidence>
<feature type="region of interest" description="Disordered" evidence="1">
    <location>
        <begin position="46"/>
        <end position="68"/>
    </location>
</feature>
<protein>
    <submittedName>
        <fullName evidence="2">Uncharacterized protein</fullName>
    </submittedName>
</protein>
<reference evidence="2" key="2">
    <citation type="submission" date="2020-08" db="EMBL/GenBank/DDBJ databases">
        <title>De Novo Assembly of kiwifruit Actinidia rufa.</title>
        <authorList>
            <person name="Sugita-Konishi S."/>
            <person name="Sato K."/>
            <person name="Mori E."/>
            <person name="Abe Y."/>
            <person name="Kisaki G."/>
            <person name="Hamano K."/>
            <person name="Suezawa K."/>
            <person name="Otani M."/>
            <person name="Fukuda T."/>
            <person name="Manabe T."/>
            <person name="Gomi K."/>
            <person name="Tabuchi M."/>
            <person name="Akimitsu K."/>
            <person name="Kataoka I."/>
        </authorList>
    </citation>
    <scope>NUCLEOTIDE SEQUENCE</scope>
    <source>
        <strain evidence="2">Fuchu</strain>
    </source>
</reference>
<dbReference type="AlphaFoldDB" id="A0A7J0D6Y1"/>
<gene>
    <name evidence="2" type="ORF">Acr_00g0002700</name>
    <name evidence="3" type="ORF">Acr_00g0013360</name>
</gene>
<sequence length="116" mass="13308">MPNLYGFPISCHHSETPDSAYPRLVEGRESRRSVQAAVGDEINSLVSGGGREIENENSPKEDTVPNRLWHRGQPSTKYRKRVWFMSTCFFLLNCWELWDSPGDYDGRQPSLYRGEG</sequence>
<accession>A0A7J0D6Y1</accession>
<feature type="compositionally biased region" description="Basic and acidic residues" evidence="1">
    <location>
        <begin position="51"/>
        <end position="64"/>
    </location>
</feature>
<evidence type="ECO:0000313" key="3">
    <source>
        <dbReference type="EMBL" id="GFS30680.1"/>
    </source>
</evidence>
<evidence type="ECO:0000256" key="1">
    <source>
        <dbReference type="SAM" id="MobiDB-lite"/>
    </source>
</evidence>
<dbReference type="OrthoDB" id="1774318at2759"/>
<reference evidence="4" key="1">
    <citation type="submission" date="2019-07" db="EMBL/GenBank/DDBJ databases">
        <title>De Novo Assembly of kiwifruit Actinidia rufa.</title>
        <authorList>
            <person name="Sugita-Konishi S."/>
            <person name="Sato K."/>
            <person name="Mori E."/>
            <person name="Abe Y."/>
            <person name="Kisaki G."/>
            <person name="Hamano K."/>
            <person name="Suezawa K."/>
            <person name="Otani M."/>
            <person name="Fukuda T."/>
            <person name="Manabe T."/>
            <person name="Gomi K."/>
            <person name="Tabuchi M."/>
            <person name="Akimitsu K."/>
            <person name="Kataoka I."/>
        </authorList>
    </citation>
    <scope>NUCLEOTIDE SEQUENCE [LARGE SCALE GENOMIC DNA]</scope>
    <source>
        <strain evidence="4">cv. Fuchu</strain>
        <strain evidence="3">Fuchu</strain>
    </source>
</reference>
<dbReference type="EMBL" id="BJWL01000126">
    <property type="protein sequence ID" value="GFS30680.1"/>
    <property type="molecule type" value="Genomic_DNA"/>
</dbReference>
<comment type="caution">
    <text evidence="2">The sequence shown here is derived from an EMBL/GenBank/DDBJ whole genome shotgun (WGS) entry which is preliminary data.</text>
</comment>
<proteinExistence type="predicted"/>
<evidence type="ECO:0000313" key="2">
    <source>
        <dbReference type="EMBL" id="GFS28594.1"/>
    </source>
</evidence>
<keyword evidence="4" id="KW-1185">Reference proteome</keyword>
<name>A0A7J0D6Y1_9ERIC</name>
<dbReference type="Proteomes" id="UP000585474">
    <property type="component" value="Unassembled WGS sequence"/>
</dbReference>
<dbReference type="EMBL" id="BJWL01000046">
    <property type="protein sequence ID" value="GFS28594.1"/>
    <property type="molecule type" value="Genomic_DNA"/>
</dbReference>
<organism evidence="2 4">
    <name type="scientific">Actinidia rufa</name>
    <dbReference type="NCBI Taxonomy" id="165716"/>
    <lineage>
        <taxon>Eukaryota</taxon>
        <taxon>Viridiplantae</taxon>
        <taxon>Streptophyta</taxon>
        <taxon>Embryophyta</taxon>
        <taxon>Tracheophyta</taxon>
        <taxon>Spermatophyta</taxon>
        <taxon>Magnoliopsida</taxon>
        <taxon>eudicotyledons</taxon>
        <taxon>Gunneridae</taxon>
        <taxon>Pentapetalae</taxon>
        <taxon>asterids</taxon>
        <taxon>Ericales</taxon>
        <taxon>Actinidiaceae</taxon>
        <taxon>Actinidia</taxon>
    </lineage>
</organism>